<feature type="chain" id="PRO_5047364279" description="Saposin B-type domain-containing protein" evidence="2">
    <location>
        <begin position="22"/>
        <end position="221"/>
    </location>
</feature>
<dbReference type="Gene3D" id="1.10.225.10">
    <property type="entry name" value="Saposin-like"/>
    <property type="match status" value="2"/>
</dbReference>
<sequence length="221" mass="25312">MELKVTPSILILLLSLMFADARHNMVPLMHMQEGESTCNSCLEASRKAERTLKQMNLLKEFDMLSSEVCHALPSNFEAQCMEKSKIQTNHTKSSLEEFFDRQSLCCSAGLCVDERMPGDEIEIIVENNKPIEIEDERDCIACRRAVKDLLMKMRQPKMKTKIIGALIEYCEEAEDNEDHCKRTVYKYASTVLNKLERLKPTDICVMMGMCDEGLAFENILD</sequence>
<gene>
    <name evidence="4" type="ORF">KSP40_PGU014909</name>
</gene>
<keyword evidence="5" id="KW-1185">Reference proteome</keyword>
<evidence type="ECO:0000256" key="2">
    <source>
        <dbReference type="SAM" id="SignalP"/>
    </source>
</evidence>
<dbReference type="Proteomes" id="UP001412067">
    <property type="component" value="Unassembled WGS sequence"/>
</dbReference>
<keyword evidence="1" id="KW-1015">Disulfide bond</keyword>
<accession>A0ABR2N4F0</accession>
<dbReference type="PANTHER" id="PTHR11480">
    <property type="entry name" value="SAPOSIN-RELATED"/>
    <property type="match status" value="1"/>
</dbReference>
<evidence type="ECO:0000256" key="1">
    <source>
        <dbReference type="ARBA" id="ARBA00023157"/>
    </source>
</evidence>
<dbReference type="InterPro" id="IPR011001">
    <property type="entry name" value="Saposin-like"/>
</dbReference>
<name>A0ABR2N4F0_9ASPA</name>
<feature type="domain" description="Saposin B-type" evidence="3">
    <location>
        <begin position="34"/>
        <end position="115"/>
    </location>
</feature>
<evidence type="ECO:0000259" key="3">
    <source>
        <dbReference type="PROSITE" id="PS50015"/>
    </source>
</evidence>
<dbReference type="SMART" id="SM00741">
    <property type="entry name" value="SapB"/>
    <property type="match status" value="2"/>
</dbReference>
<comment type="caution">
    <text evidence="4">The sequence shown here is derived from an EMBL/GenBank/DDBJ whole genome shotgun (WGS) entry which is preliminary data.</text>
</comment>
<dbReference type="InterPro" id="IPR008139">
    <property type="entry name" value="SaposinB_dom"/>
</dbReference>
<protein>
    <recommendedName>
        <fullName evidence="3">Saposin B-type domain-containing protein</fullName>
    </recommendedName>
</protein>
<feature type="domain" description="Saposin B-type" evidence="3">
    <location>
        <begin position="135"/>
        <end position="214"/>
    </location>
</feature>
<feature type="signal peptide" evidence="2">
    <location>
        <begin position="1"/>
        <end position="21"/>
    </location>
</feature>
<keyword evidence="2" id="KW-0732">Signal</keyword>
<reference evidence="4 5" key="1">
    <citation type="journal article" date="2022" name="Nat. Plants">
        <title>Genomes of leafy and leafless Platanthera orchids illuminate the evolution of mycoheterotrophy.</title>
        <authorList>
            <person name="Li M.H."/>
            <person name="Liu K.W."/>
            <person name="Li Z."/>
            <person name="Lu H.C."/>
            <person name="Ye Q.L."/>
            <person name="Zhang D."/>
            <person name="Wang J.Y."/>
            <person name="Li Y.F."/>
            <person name="Zhong Z.M."/>
            <person name="Liu X."/>
            <person name="Yu X."/>
            <person name="Liu D.K."/>
            <person name="Tu X.D."/>
            <person name="Liu B."/>
            <person name="Hao Y."/>
            <person name="Liao X.Y."/>
            <person name="Jiang Y.T."/>
            <person name="Sun W.H."/>
            <person name="Chen J."/>
            <person name="Chen Y.Q."/>
            <person name="Ai Y."/>
            <person name="Zhai J.W."/>
            <person name="Wu S.S."/>
            <person name="Zhou Z."/>
            <person name="Hsiao Y.Y."/>
            <person name="Wu W.L."/>
            <person name="Chen Y.Y."/>
            <person name="Lin Y.F."/>
            <person name="Hsu J.L."/>
            <person name="Li C.Y."/>
            <person name="Wang Z.W."/>
            <person name="Zhao X."/>
            <person name="Zhong W.Y."/>
            <person name="Ma X.K."/>
            <person name="Ma L."/>
            <person name="Huang J."/>
            <person name="Chen G.Z."/>
            <person name="Huang M.Z."/>
            <person name="Huang L."/>
            <person name="Peng D.H."/>
            <person name="Luo Y.B."/>
            <person name="Zou S.Q."/>
            <person name="Chen S.P."/>
            <person name="Lan S."/>
            <person name="Tsai W.C."/>
            <person name="Van de Peer Y."/>
            <person name="Liu Z.J."/>
        </authorList>
    </citation>
    <scope>NUCLEOTIDE SEQUENCE [LARGE SCALE GENOMIC DNA]</scope>
    <source>
        <strain evidence="4">Lor288</strain>
    </source>
</reference>
<dbReference type="SUPFAM" id="SSF47862">
    <property type="entry name" value="Saposin"/>
    <property type="match status" value="2"/>
</dbReference>
<dbReference type="EMBL" id="JBBWWR010000001">
    <property type="protein sequence ID" value="KAK8971016.1"/>
    <property type="molecule type" value="Genomic_DNA"/>
</dbReference>
<dbReference type="InterPro" id="IPR051428">
    <property type="entry name" value="Sphingo_Act-Surfact_Prot"/>
</dbReference>
<evidence type="ECO:0000313" key="5">
    <source>
        <dbReference type="Proteomes" id="UP001412067"/>
    </source>
</evidence>
<dbReference type="PROSITE" id="PS50015">
    <property type="entry name" value="SAP_B"/>
    <property type="match status" value="2"/>
</dbReference>
<organism evidence="4 5">
    <name type="scientific">Platanthera guangdongensis</name>
    <dbReference type="NCBI Taxonomy" id="2320717"/>
    <lineage>
        <taxon>Eukaryota</taxon>
        <taxon>Viridiplantae</taxon>
        <taxon>Streptophyta</taxon>
        <taxon>Embryophyta</taxon>
        <taxon>Tracheophyta</taxon>
        <taxon>Spermatophyta</taxon>
        <taxon>Magnoliopsida</taxon>
        <taxon>Liliopsida</taxon>
        <taxon>Asparagales</taxon>
        <taxon>Orchidaceae</taxon>
        <taxon>Orchidoideae</taxon>
        <taxon>Orchideae</taxon>
        <taxon>Orchidinae</taxon>
        <taxon>Platanthera</taxon>
    </lineage>
</organism>
<dbReference type="PANTHER" id="PTHR11480:SF87">
    <property type="entry name" value="PROSAPOSIN-LIKE"/>
    <property type="match status" value="1"/>
</dbReference>
<evidence type="ECO:0000313" key="4">
    <source>
        <dbReference type="EMBL" id="KAK8971016.1"/>
    </source>
</evidence>
<proteinExistence type="predicted"/>